<dbReference type="FunFam" id="3.30.200.20:FF:000178">
    <property type="entry name" value="serine/threonine-protein kinase PBS1-like"/>
    <property type="match status" value="1"/>
</dbReference>
<dbReference type="InterPro" id="IPR025287">
    <property type="entry name" value="WAK_GUB"/>
</dbReference>
<dbReference type="GO" id="GO:0016020">
    <property type="term" value="C:membrane"/>
    <property type="evidence" value="ECO:0007669"/>
    <property type="project" value="UniProtKB-SubCell"/>
</dbReference>
<keyword evidence="9 13" id="KW-1133">Transmembrane helix</keyword>
<comment type="subcellular location">
    <subcellularLocation>
        <location evidence="1">Membrane</location>
        <topology evidence="1">Single-pass type I membrane protein</topology>
    </subcellularLocation>
</comment>
<proteinExistence type="predicted"/>
<reference evidence="16 17" key="1">
    <citation type="submission" date="2024-01" db="EMBL/GenBank/DDBJ databases">
        <title>The genomes of 5 underutilized Papilionoideae crops provide insights into root nodulation and disease resistanc.</title>
        <authorList>
            <person name="Jiang F."/>
        </authorList>
    </citation>
    <scope>NUCLEOTIDE SEQUENCE [LARGE SCALE GENOMIC DNA]</scope>
    <source>
        <strain evidence="16">DUOXIRENSHENG_FW03</strain>
        <tissue evidence="16">Leaves</tissue>
    </source>
</reference>
<evidence type="ECO:0000256" key="4">
    <source>
        <dbReference type="ARBA" id="ARBA00022692"/>
    </source>
</evidence>
<dbReference type="AlphaFoldDB" id="A0AAN9RYS0"/>
<evidence type="ECO:0000256" key="13">
    <source>
        <dbReference type="SAM" id="Phobius"/>
    </source>
</evidence>
<dbReference type="Gene3D" id="1.10.510.10">
    <property type="entry name" value="Transferase(Phosphotransferase) domain 1"/>
    <property type="match status" value="1"/>
</dbReference>
<dbReference type="InterPro" id="IPR045874">
    <property type="entry name" value="LRK10/LRL21-25-like"/>
</dbReference>
<evidence type="ECO:0000313" key="16">
    <source>
        <dbReference type="EMBL" id="KAK7385134.1"/>
    </source>
</evidence>
<evidence type="ECO:0000256" key="10">
    <source>
        <dbReference type="ARBA" id="ARBA00023136"/>
    </source>
</evidence>
<feature type="chain" id="PRO_5042983977" description="Protein kinase domain-containing protein" evidence="14">
    <location>
        <begin position="22"/>
        <end position="595"/>
    </location>
</feature>
<feature type="binding site" evidence="12">
    <location>
        <position position="313"/>
    </location>
    <ligand>
        <name>ATP</name>
        <dbReference type="ChEBI" id="CHEBI:30616"/>
    </ligand>
</feature>
<evidence type="ECO:0000256" key="6">
    <source>
        <dbReference type="ARBA" id="ARBA00022741"/>
    </source>
</evidence>
<keyword evidence="2" id="KW-0723">Serine/threonine-protein kinase</keyword>
<keyword evidence="8 12" id="KW-0067">ATP-binding</keyword>
<dbReference type="PROSITE" id="PS50011">
    <property type="entry name" value="PROTEIN_KINASE_DOM"/>
    <property type="match status" value="1"/>
</dbReference>
<dbReference type="Gene3D" id="3.30.200.20">
    <property type="entry name" value="Phosphorylase Kinase, domain 1"/>
    <property type="match status" value="1"/>
</dbReference>
<evidence type="ECO:0000256" key="12">
    <source>
        <dbReference type="PROSITE-ProRule" id="PRU10141"/>
    </source>
</evidence>
<dbReference type="Pfam" id="PF07714">
    <property type="entry name" value="PK_Tyr_Ser-Thr"/>
    <property type="match status" value="1"/>
</dbReference>
<comment type="caution">
    <text evidence="16">The sequence shown here is derived from an EMBL/GenBank/DDBJ whole genome shotgun (WGS) entry which is preliminary data.</text>
</comment>
<dbReference type="InterPro" id="IPR011009">
    <property type="entry name" value="Kinase-like_dom_sf"/>
</dbReference>
<feature type="domain" description="Protein kinase" evidence="15">
    <location>
        <begin position="285"/>
        <end position="570"/>
    </location>
</feature>
<protein>
    <recommendedName>
        <fullName evidence="15">Protein kinase domain-containing protein</fullName>
    </recommendedName>
</protein>
<feature type="signal peptide" evidence="14">
    <location>
        <begin position="1"/>
        <end position="21"/>
    </location>
</feature>
<evidence type="ECO:0000256" key="3">
    <source>
        <dbReference type="ARBA" id="ARBA00022679"/>
    </source>
</evidence>
<dbReference type="EMBL" id="JAYMYS010000008">
    <property type="protein sequence ID" value="KAK7385134.1"/>
    <property type="molecule type" value="Genomic_DNA"/>
</dbReference>
<dbReference type="InterPro" id="IPR000719">
    <property type="entry name" value="Prot_kinase_dom"/>
</dbReference>
<keyword evidence="4 13" id="KW-0812">Transmembrane</keyword>
<feature type="transmembrane region" description="Helical" evidence="13">
    <location>
        <begin position="226"/>
        <end position="248"/>
    </location>
</feature>
<dbReference type="GO" id="GO:0005524">
    <property type="term" value="F:ATP binding"/>
    <property type="evidence" value="ECO:0007669"/>
    <property type="project" value="UniProtKB-UniRule"/>
</dbReference>
<dbReference type="FunFam" id="1.10.510.10:FF:000590">
    <property type="entry name" value="PR5-like receptor kinase"/>
    <property type="match status" value="1"/>
</dbReference>
<evidence type="ECO:0000256" key="5">
    <source>
        <dbReference type="ARBA" id="ARBA00022729"/>
    </source>
</evidence>
<dbReference type="Pfam" id="PF13947">
    <property type="entry name" value="GUB_WAK_bind"/>
    <property type="match status" value="1"/>
</dbReference>
<evidence type="ECO:0000256" key="14">
    <source>
        <dbReference type="SAM" id="SignalP"/>
    </source>
</evidence>
<evidence type="ECO:0000256" key="1">
    <source>
        <dbReference type="ARBA" id="ARBA00004479"/>
    </source>
</evidence>
<dbReference type="InterPro" id="IPR017441">
    <property type="entry name" value="Protein_kinase_ATP_BS"/>
</dbReference>
<evidence type="ECO:0000313" key="17">
    <source>
        <dbReference type="Proteomes" id="UP001386955"/>
    </source>
</evidence>
<name>A0AAN9RYS0_PSOTE</name>
<dbReference type="SUPFAM" id="SSF56112">
    <property type="entry name" value="Protein kinase-like (PK-like)"/>
    <property type="match status" value="1"/>
</dbReference>
<keyword evidence="5 14" id="KW-0732">Signal</keyword>
<accession>A0AAN9RYS0</accession>
<evidence type="ECO:0000256" key="11">
    <source>
        <dbReference type="ARBA" id="ARBA00023180"/>
    </source>
</evidence>
<keyword evidence="17" id="KW-1185">Reference proteome</keyword>
<evidence type="ECO:0000256" key="7">
    <source>
        <dbReference type="ARBA" id="ARBA00022777"/>
    </source>
</evidence>
<keyword evidence="11" id="KW-0325">Glycoprotein</keyword>
<dbReference type="GO" id="GO:0030247">
    <property type="term" value="F:polysaccharide binding"/>
    <property type="evidence" value="ECO:0007669"/>
    <property type="project" value="InterPro"/>
</dbReference>
<keyword evidence="3" id="KW-0808">Transferase</keyword>
<dbReference type="PANTHER" id="PTHR27009">
    <property type="entry name" value="RUST RESISTANCE KINASE LR10-RELATED"/>
    <property type="match status" value="1"/>
</dbReference>
<evidence type="ECO:0000256" key="9">
    <source>
        <dbReference type="ARBA" id="ARBA00022989"/>
    </source>
</evidence>
<evidence type="ECO:0000259" key="15">
    <source>
        <dbReference type="PROSITE" id="PS50011"/>
    </source>
</evidence>
<keyword evidence="7" id="KW-0418">Kinase</keyword>
<sequence>MASVMLPILLLLMVLVIKSGSVENECEELWCGSQAIRFPFQLVKGMHETCSYPRLCVHCTEHNDAMLLLPTMKLLVRDISYRSNQIALTHDPDEDCFLKKFSQINDFVQRYQFESTYYGPRNNLSFLNCSSGDMWKSCPILVSNSGSSVLYWNMDITSCTKMFDTISPLDPYSLQVNLLELRWSKPDCTKCETEGKRCRWKINATTQSDIQCFHCKSKRIHVPKSFIFSTAGWILLGLGVIIVFKIIYHFKEKEEDQVRLDKFLEDYRAEKPTRFTYADLKRITNGFKEKLGEGAHGSVFRGKLSNEILVAVKILNKTESEGNEFINEMEIMGKIHHINVVRLLGFCAEGLYHALVYHLFPNGSLQIFIFPPDDKDNFLGWEKLQCIALGIAKGIEYLHQGCNHPIIHFDINPCNVLLDCNFTPKISDFGLAKLCSKNPSLVSMTTARGTLGYIAPEVFSRNFGNVSYKSDIYSYGMLLLEMVGGRKNVDLSSAQNFNVLYPDWIHNLVDGDVHIHVEDAGDVKIAKRLAIVGLWCIQWHPVNRPCIKSVIQMLETREENQLNMPPNPFHSVTSVTTRGLTLARLQTMELEVIEE</sequence>
<dbReference type="Proteomes" id="UP001386955">
    <property type="component" value="Unassembled WGS sequence"/>
</dbReference>
<keyword evidence="10 13" id="KW-0472">Membrane</keyword>
<dbReference type="PROSITE" id="PS00107">
    <property type="entry name" value="PROTEIN_KINASE_ATP"/>
    <property type="match status" value="1"/>
</dbReference>
<keyword evidence="6 12" id="KW-0547">Nucleotide-binding</keyword>
<dbReference type="GO" id="GO:0004674">
    <property type="term" value="F:protein serine/threonine kinase activity"/>
    <property type="evidence" value="ECO:0007669"/>
    <property type="project" value="UniProtKB-KW"/>
</dbReference>
<organism evidence="16 17">
    <name type="scientific">Psophocarpus tetragonolobus</name>
    <name type="common">Winged bean</name>
    <name type="synonym">Dolichos tetragonolobus</name>
    <dbReference type="NCBI Taxonomy" id="3891"/>
    <lineage>
        <taxon>Eukaryota</taxon>
        <taxon>Viridiplantae</taxon>
        <taxon>Streptophyta</taxon>
        <taxon>Embryophyta</taxon>
        <taxon>Tracheophyta</taxon>
        <taxon>Spermatophyta</taxon>
        <taxon>Magnoliopsida</taxon>
        <taxon>eudicotyledons</taxon>
        <taxon>Gunneridae</taxon>
        <taxon>Pentapetalae</taxon>
        <taxon>rosids</taxon>
        <taxon>fabids</taxon>
        <taxon>Fabales</taxon>
        <taxon>Fabaceae</taxon>
        <taxon>Papilionoideae</taxon>
        <taxon>50 kb inversion clade</taxon>
        <taxon>NPAAA clade</taxon>
        <taxon>indigoferoid/millettioid clade</taxon>
        <taxon>Phaseoleae</taxon>
        <taxon>Psophocarpus</taxon>
    </lineage>
</organism>
<evidence type="ECO:0000256" key="8">
    <source>
        <dbReference type="ARBA" id="ARBA00022840"/>
    </source>
</evidence>
<gene>
    <name evidence="16" type="ORF">VNO78_30845</name>
</gene>
<evidence type="ECO:0000256" key="2">
    <source>
        <dbReference type="ARBA" id="ARBA00022527"/>
    </source>
</evidence>
<dbReference type="InterPro" id="IPR001245">
    <property type="entry name" value="Ser-Thr/Tyr_kinase_cat_dom"/>
</dbReference>